<proteinExistence type="predicted"/>
<keyword evidence="2" id="KW-1185">Reference proteome</keyword>
<dbReference type="Proteomes" id="UP000001730">
    <property type="component" value="Chromosome 1"/>
</dbReference>
<protein>
    <submittedName>
        <fullName evidence="1">Exported protein</fullName>
    </submittedName>
</protein>
<dbReference type="KEGG" id="vsa:VSAL_I0025"/>
<sequence>MKFISKVIFITCSIAFGCVANESIEPTSILLTYDSSFVLAAIQQDRKFLAVENNDEGSLELSGLVTKQYSDYLVDVVVAQERKYNQSSREIKTTILVREDQIGKPIVLGSVNNEKFTFTLK</sequence>
<evidence type="ECO:0000313" key="1">
    <source>
        <dbReference type="EMBL" id="CAQ77710.1"/>
    </source>
</evidence>
<name>B6ENX8_ALISL</name>
<gene>
    <name evidence="1" type="ordered locus">VSAL_I0025</name>
</gene>
<dbReference type="PROSITE" id="PS51257">
    <property type="entry name" value="PROKAR_LIPOPROTEIN"/>
    <property type="match status" value="1"/>
</dbReference>
<dbReference type="AlphaFoldDB" id="B6ENX8"/>
<evidence type="ECO:0000313" key="2">
    <source>
        <dbReference type="Proteomes" id="UP000001730"/>
    </source>
</evidence>
<dbReference type="HOGENOM" id="CLU_161442_0_0_6"/>
<reference evidence="1 2" key="1">
    <citation type="journal article" date="2008" name="BMC Genomics">
        <title>The genome sequence of the fish pathogen Aliivibrio salmonicida strain LFI1238 shows extensive evidence of gene decay.</title>
        <authorList>
            <person name="Hjerde E."/>
            <person name="Lorentzen M.S."/>
            <person name="Holden M.T."/>
            <person name="Seeger K."/>
            <person name="Paulsen S."/>
            <person name="Bason N."/>
            <person name="Churcher C."/>
            <person name="Harris D."/>
            <person name="Norbertczak H."/>
            <person name="Quail M.A."/>
            <person name="Sanders S."/>
            <person name="Thurston S."/>
            <person name="Parkhill J."/>
            <person name="Willassen N.P."/>
            <person name="Thomson N.R."/>
        </authorList>
    </citation>
    <scope>NUCLEOTIDE SEQUENCE [LARGE SCALE GENOMIC DNA]</scope>
    <source>
        <strain evidence="1 2">LFI1238</strain>
    </source>
</reference>
<organism evidence="1 2">
    <name type="scientific">Aliivibrio salmonicida (strain LFI1238)</name>
    <name type="common">Vibrio salmonicida (strain LFI1238)</name>
    <dbReference type="NCBI Taxonomy" id="316275"/>
    <lineage>
        <taxon>Bacteria</taxon>
        <taxon>Pseudomonadati</taxon>
        <taxon>Pseudomonadota</taxon>
        <taxon>Gammaproteobacteria</taxon>
        <taxon>Vibrionales</taxon>
        <taxon>Vibrionaceae</taxon>
        <taxon>Aliivibrio</taxon>
    </lineage>
</organism>
<dbReference type="RefSeq" id="WP_012548934.1">
    <property type="nucleotide sequence ID" value="NC_011312.1"/>
</dbReference>
<dbReference type="eggNOG" id="ENOG50328XT">
    <property type="taxonomic scope" value="Bacteria"/>
</dbReference>
<dbReference type="EMBL" id="FM178379">
    <property type="protein sequence ID" value="CAQ77710.1"/>
    <property type="molecule type" value="Genomic_DNA"/>
</dbReference>
<accession>B6ENX8</accession>